<reference evidence="2 3" key="1">
    <citation type="journal article" date="2016" name="Nat. Commun.">
        <title>Thousands of microbial genomes shed light on interconnected biogeochemical processes in an aquifer system.</title>
        <authorList>
            <person name="Anantharaman K."/>
            <person name="Brown C.T."/>
            <person name="Hug L.A."/>
            <person name="Sharon I."/>
            <person name="Castelle C.J."/>
            <person name="Probst A.J."/>
            <person name="Thomas B.C."/>
            <person name="Singh A."/>
            <person name="Wilkins M.J."/>
            <person name="Karaoz U."/>
            <person name="Brodie E.L."/>
            <person name="Williams K.H."/>
            <person name="Hubbard S.S."/>
            <person name="Banfield J.F."/>
        </authorList>
    </citation>
    <scope>NUCLEOTIDE SEQUENCE [LARGE SCALE GENOMIC DNA]</scope>
</reference>
<dbReference type="EMBL" id="MFHP01000004">
    <property type="protein sequence ID" value="OGF72933.1"/>
    <property type="molecule type" value="Genomic_DNA"/>
</dbReference>
<name>A0A1F5WBB3_9BACT</name>
<gene>
    <name evidence="2" type="ORF">A3C05_02305</name>
</gene>
<keyword evidence="1" id="KW-0812">Transmembrane</keyword>
<organism evidence="2 3">
    <name type="scientific">Candidatus Giovannonibacteria bacterium RIFCSPHIGHO2_02_FULL_45_40</name>
    <dbReference type="NCBI Taxonomy" id="1798337"/>
    <lineage>
        <taxon>Bacteria</taxon>
        <taxon>Candidatus Giovannoniibacteriota</taxon>
    </lineage>
</organism>
<evidence type="ECO:0000313" key="2">
    <source>
        <dbReference type="EMBL" id="OGF72933.1"/>
    </source>
</evidence>
<proteinExistence type="predicted"/>
<comment type="caution">
    <text evidence="2">The sequence shown here is derived from an EMBL/GenBank/DDBJ whole genome shotgun (WGS) entry which is preliminary data.</text>
</comment>
<sequence length="235" mass="27651">MHSLILPQTQNLWYYRKMNIDVVWPNVLFLILGWLLALLSPGITDYFHKKREIKSLRVAILTELREMQLKLLMMVFRIRSKYSILDREFFDWAKSILEKYDGINSGESLLRTMEPLLKIDKKELSELLQYYAQQNSRPESGLSLKKFSLAFLEANIAALAMFDKDLLGYLLEIKMRIGFMNEMVDESRYYFQLSFQSGITHENYINANVNMVGTYKSYADQAHDVADIIHKLRNL</sequence>
<protein>
    <submittedName>
        <fullName evidence="2">Uncharacterized protein</fullName>
    </submittedName>
</protein>
<keyword evidence="1" id="KW-1133">Transmembrane helix</keyword>
<feature type="transmembrane region" description="Helical" evidence="1">
    <location>
        <begin position="23"/>
        <end position="47"/>
    </location>
</feature>
<dbReference type="Proteomes" id="UP000178743">
    <property type="component" value="Unassembled WGS sequence"/>
</dbReference>
<dbReference type="AlphaFoldDB" id="A0A1F5WBB3"/>
<accession>A0A1F5WBB3</accession>
<keyword evidence="1" id="KW-0472">Membrane</keyword>
<evidence type="ECO:0000256" key="1">
    <source>
        <dbReference type="SAM" id="Phobius"/>
    </source>
</evidence>
<evidence type="ECO:0000313" key="3">
    <source>
        <dbReference type="Proteomes" id="UP000178743"/>
    </source>
</evidence>